<dbReference type="InterPro" id="IPR029063">
    <property type="entry name" value="SAM-dependent_MTases_sf"/>
</dbReference>
<name>A0A7C4NLZ7_STAMA</name>
<dbReference type="AlphaFoldDB" id="A0A7C4NLZ7"/>
<organism evidence="1">
    <name type="scientific">Staphylothermus marinus</name>
    <dbReference type="NCBI Taxonomy" id="2280"/>
    <lineage>
        <taxon>Archaea</taxon>
        <taxon>Thermoproteota</taxon>
        <taxon>Thermoprotei</taxon>
        <taxon>Desulfurococcales</taxon>
        <taxon>Desulfurococcaceae</taxon>
        <taxon>Staphylothermus</taxon>
    </lineage>
</organism>
<dbReference type="EMBL" id="DTBP01000025">
    <property type="protein sequence ID" value="HGQ74205.1"/>
    <property type="molecule type" value="Genomic_DNA"/>
</dbReference>
<evidence type="ECO:0000313" key="1">
    <source>
        <dbReference type="EMBL" id="HGQ74205.1"/>
    </source>
</evidence>
<gene>
    <name evidence="1" type="ORF">ENU20_03915</name>
</gene>
<dbReference type="Pfam" id="PF13578">
    <property type="entry name" value="Methyltransf_24"/>
    <property type="match status" value="1"/>
</dbReference>
<dbReference type="SUPFAM" id="SSF53335">
    <property type="entry name" value="S-adenosyl-L-methionine-dependent methyltransferases"/>
    <property type="match status" value="1"/>
</dbReference>
<accession>A0A7C4NLZ7</accession>
<sequence length="200" mass="23142">MRKHLVRNKNIEKFLYRIYRESFNEGIGPISRLEGSILMTLTTLICLKGTATLLDAGAGLGFSTAWLILGSALLPNINVTIDVVEYNKNRFEKLVSNIRELLNTTQLKRVRINYIFEDVIEYLKKINYQYDLAFIDIEKHQYLDILNILIDKMRIGGFVVFHNVIEPPPPQVFIEKLHSEPWRTIIIPTRRGLSVSIKLV</sequence>
<comment type="caution">
    <text evidence="1">The sequence shown here is derived from an EMBL/GenBank/DDBJ whole genome shotgun (WGS) entry which is preliminary data.</text>
</comment>
<protein>
    <recommendedName>
        <fullName evidence="2">O-methyltransferase</fullName>
    </recommendedName>
</protein>
<reference evidence="1" key="1">
    <citation type="journal article" date="2020" name="mSystems">
        <title>Genome- and Community-Level Interaction Insights into Carbon Utilization and Element Cycling Functions of Hydrothermarchaeota in Hydrothermal Sediment.</title>
        <authorList>
            <person name="Zhou Z."/>
            <person name="Liu Y."/>
            <person name="Xu W."/>
            <person name="Pan J."/>
            <person name="Luo Z.H."/>
            <person name="Li M."/>
        </authorList>
    </citation>
    <scope>NUCLEOTIDE SEQUENCE [LARGE SCALE GENOMIC DNA]</scope>
    <source>
        <strain evidence="1">SpSt-648</strain>
    </source>
</reference>
<dbReference type="Gene3D" id="3.40.50.150">
    <property type="entry name" value="Vaccinia Virus protein VP39"/>
    <property type="match status" value="1"/>
</dbReference>
<proteinExistence type="predicted"/>
<evidence type="ECO:0008006" key="2">
    <source>
        <dbReference type="Google" id="ProtNLM"/>
    </source>
</evidence>